<reference evidence="1" key="1">
    <citation type="submission" date="2021-01" db="EMBL/GenBank/DDBJ databases">
        <title>Whole genome shotgun sequence of Virgisporangium aurantiacum NBRC 16421.</title>
        <authorList>
            <person name="Komaki H."/>
            <person name="Tamura T."/>
        </authorList>
    </citation>
    <scope>NUCLEOTIDE SEQUENCE</scope>
    <source>
        <strain evidence="1">NBRC 16421</strain>
    </source>
</reference>
<protein>
    <recommendedName>
        <fullName evidence="3">Transposase</fullName>
    </recommendedName>
</protein>
<comment type="caution">
    <text evidence="1">The sequence shown here is derived from an EMBL/GenBank/DDBJ whole genome shotgun (WGS) entry which is preliminary data.</text>
</comment>
<keyword evidence="2" id="KW-1185">Reference proteome</keyword>
<accession>A0A8J3ZFH8</accession>
<dbReference type="EMBL" id="BOPG01000085">
    <property type="protein sequence ID" value="GIJ62999.1"/>
    <property type="molecule type" value="Genomic_DNA"/>
</dbReference>
<evidence type="ECO:0008006" key="3">
    <source>
        <dbReference type="Google" id="ProtNLM"/>
    </source>
</evidence>
<dbReference type="Proteomes" id="UP000612585">
    <property type="component" value="Unassembled WGS sequence"/>
</dbReference>
<sequence>MGDVPARASRGDPAWVTQSTRNLFMDLEDAGCRFRHLVRDRDGKYPAMIDTILADAGIETVLTGVRMPRMN</sequence>
<proteinExistence type="predicted"/>
<name>A0A8J3ZFH8_9ACTN</name>
<dbReference type="AlphaFoldDB" id="A0A8J3ZFH8"/>
<evidence type="ECO:0000313" key="1">
    <source>
        <dbReference type="EMBL" id="GIJ62999.1"/>
    </source>
</evidence>
<gene>
    <name evidence="1" type="ORF">Vau01_105150</name>
</gene>
<evidence type="ECO:0000313" key="2">
    <source>
        <dbReference type="Proteomes" id="UP000612585"/>
    </source>
</evidence>
<organism evidence="1 2">
    <name type="scientific">Virgisporangium aurantiacum</name>
    <dbReference type="NCBI Taxonomy" id="175570"/>
    <lineage>
        <taxon>Bacteria</taxon>
        <taxon>Bacillati</taxon>
        <taxon>Actinomycetota</taxon>
        <taxon>Actinomycetes</taxon>
        <taxon>Micromonosporales</taxon>
        <taxon>Micromonosporaceae</taxon>
        <taxon>Virgisporangium</taxon>
    </lineage>
</organism>